<proteinExistence type="predicted"/>
<dbReference type="PANTHER" id="PTHR43877:SF2">
    <property type="entry name" value="AMINOALKYLPHOSPHONATE N-ACETYLTRANSFERASE-RELATED"/>
    <property type="match status" value="1"/>
</dbReference>
<evidence type="ECO:0000259" key="3">
    <source>
        <dbReference type="PROSITE" id="PS51186"/>
    </source>
</evidence>
<gene>
    <name evidence="4" type="ORF">PU560_06145</name>
</gene>
<dbReference type="InterPro" id="IPR050832">
    <property type="entry name" value="Bact_Acetyltransf"/>
</dbReference>
<dbReference type="PROSITE" id="PS51186">
    <property type="entry name" value="GNAT"/>
    <property type="match status" value="1"/>
</dbReference>
<evidence type="ECO:0000313" key="4">
    <source>
        <dbReference type="EMBL" id="MDD9206051.1"/>
    </source>
</evidence>
<name>A0ABT5TYT9_9MICO</name>
<evidence type="ECO:0000256" key="1">
    <source>
        <dbReference type="ARBA" id="ARBA00022679"/>
    </source>
</evidence>
<evidence type="ECO:0000256" key="2">
    <source>
        <dbReference type="ARBA" id="ARBA00023315"/>
    </source>
</evidence>
<dbReference type="EMBL" id="JARACI010000761">
    <property type="protein sequence ID" value="MDD9206051.1"/>
    <property type="molecule type" value="Genomic_DNA"/>
</dbReference>
<dbReference type="Gene3D" id="3.40.630.30">
    <property type="match status" value="1"/>
</dbReference>
<comment type="caution">
    <text evidence="4">The sequence shown here is derived from an EMBL/GenBank/DDBJ whole genome shotgun (WGS) entry which is preliminary data.</text>
</comment>
<dbReference type="Proteomes" id="UP001165561">
    <property type="component" value="Unassembled WGS sequence"/>
</dbReference>
<dbReference type="CDD" id="cd04301">
    <property type="entry name" value="NAT_SF"/>
    <property type="match status" value="1"/>
</dbReference>
<keyword evidence="5" id="KW-1185">Reference proteome</keyword>
<accession>A0ABT5TYT9</accession>
<keyword evidence="1" id="KW-0808">Transferase</keyword>
<dbReference type="SUPFAM" id="SSF55729">
    <property type="entry name" value="Acyl-CoA N-acyltransferases (Nat)"/>
    <property type="match status" value="1"/>
</dbReference>
<dbReference type="PANTHER" id="PTHR43877">
    <property type="entry name" value="AMINOALKYLPHOSPHONATE N-ACETYLTRANSFERASE-RELATED-RELATED"/>
    <property type="match status" value="1"/>
</dbReference>
<dbReference type="InterPro" id="IPR016181">
    <property type="entry name" value="Acyl_CoA_acyltransferase"/>
</dbReference>
<sequence length="173" mass="18488">MPAVTVTEARDADHERLGEICAAAYLHGDVVDAGNAYVPMLRDVAGRARDNLVLAAYLGRRPVGTVTLVGPGSEHAEVVREGELEVRMLAVDPQAQGQGVATALIEAAVATARELGHEAVVLSSIEDPAAAARRYRRTGFERAPERDWLADWDAEALAAGTAPMVPVWRISLR</sequence>
<keyword evidence="2" id="KW-0012">Acyltransferase</keyword>
<dbReference type="Pfam" id="PF00583">
    <property type="entry name" value="Acetyltransf_1"/>
    <property type="match status" value="1"/>
</dbReference>
<feature type="domain" description="N-acetyltransferase" evidence="3">
    <location>
        <begin position="4"/>
        <end position="158"/>
    </location>
</feature>
<reference evidence="4" key="1">
    <citation type="submission" date="2023-02" db="EMBL/GenBank/DDBJ databases">
        <title>Georgenia sp.10Sc9-8, isolated from a soil sample collected from the Taklamakan desert.</title>
        <authorList>
            <person name="Liu S."/>
        </authorList>
    </citation>
    <scope>NUCLEOTIDE SEQUENCE</scope>
    <source>
        <strain evidence="4">10Sc9-8</strain>
    </source>
</reference>
<protein>
    <submittedName>
        <fullName evidence="4">GNAT family N-acetyltransferase</fullName>
    </submittedName>
</protein>
<dbReference type="InterPro" id="IPR000182">
    <property type="entry name" value="GNAT_dom"/>
</dbReference>
<evidence type="ECO:0000313" key="5">
    <source>
        <dbReference type="Proteomes" id="UP001165561"/>
    </source>
</evidence>
<organism evidence="4 5">
    <name type="scientific">Georgenia halotolerans</name>
    <dbReference type="NCBI Taxonomy" id="3028317"/>
    <lineage>
        <taxon>Bacteria</taxon>
        <taxon>Bacillati</taxon>
        <taxon>Actinomycetota</taxon>
        <taxon>Actinomycetes</taxon>
        <taxon>Micrococcales</taxon>
        <taxon>Bogoriellaceae</taxon>
        <taxon>Georgenia</taxon>
    </lineage>
</organism>